<feature type="domain" description="Glycosyl transferase family 1" evidence="1">
    <location>
        <begin position="191"/>
        <end position="342"/>
    </location>
</feature>
<evidence type="ECO:0000259" key="2">
    <source>
        <dbReference type="Pfam" id="PF13439"/>
    </source>
</evidence>
<dbReference type="STRING" id="1797247.A2419_01075"/>
<organism evidence="3 4">
    <name type="scientific">Candidatus Adlerbacteria bacterium RIFOXYC1_FULL_48_26</name>
    <dbReference type="NCBI Taxonomy" id="1797247"/>
    <lineage>
        <taxon>Bacteria</taxon>
        <taxon>Candidatus Adleribacteriota</taxon>
    </lineage>
</organism>
<feature type="domain" description="Glycosyltransferase subfamily 4-like N-terminal" evidence="2">
    <location>
        <begin position="15"/>
        <end position="180"/>
    </location>
</feature>
<dbReference type="CDD" id="cd03801">
    <property type="entry name" value="GT4_PimA-like"/>
    <property type="match status" value="1"/>
</dbReference>
<dbReference type="Pfam" id="PF00534">
    <property type="entry name" value="Glycos_transf_1"/>
    <property type="match status" value="1"/>
</dbReference>
<name>A0A1F4Y4Z0_9BACT</name>
<dbReference type="InterPro" id="IPR001296">
    <property type="entry name" value="Glyco_trans_1"/>
</dbReference>
<dbReference type="PANTHER" id="PTHR45947:SF3">
    <property type="entry name" value="SULFOQUINOVOSYL TRANSFERASE SQD2"/>
    <property type="match status" value="1"/>
</dbReference>
<proteinExistence type="predicted"/>
<evidence type="ECO:0000259" key="1">
    <source>
        <dbReference type="Pfam" id="PF00534"/>
    </source>
</evidence>
<dbReference type="SUPFAM" id="SSF53756">
    <property type="entry name" value="UDP-Glycosyltransferase/glycogen phosphorylase"/>
    <property type="match status" value="1"/>
</dbReference>
<sequence>MKKVLIFSLAYFPHVGGAEVAIKELTDRIQDIEFHMVTMRFSPAEPRQEKIGNVQVYRIGSGGTSRISKFLFQFRAAREASALHRKNSYDAVWAMMAHSAGVPAALFKQNHPDIPMLLTLQEGDPLRQIERTMFPLWPWFSRAFTHADRVQAISNFLGEWARTRGFTGPLKVIPNGVHTRKFSGDLVSHQGTVLVTASRLFHKNAVDDVIRALSLLPDVQFKIAGIGPEESKLRKLAKELQVEDRVHFLGYIDHAHLPALLHSADIFIRPSRSEGMGNSFIEAMAAGIPVIGTAVGGIPDFLTDGETGFVVEVDSPQSIASAVRQVIENPTQTQRIVEKAKELSTQYDWDMLAVRMQQEAFEPLWKKQ</sequence>
<accession>A0A1F4Y4Z0</accession>
<reference evidence="3 4" key="1">
    <citation type="journal article" date="2016" name="Nat. Commun.">
        <title>Thousands of microbial genomes shed light on interconnected biogeochemical processes in an aquifer system.</title>
        <authorList>
            <person name="Anantharaman K."/>
            <person name="Brown C.T."/>
            <person name="Hug L.A."/>
            <person name="Sharon I."/>
            <person name="Castelle C.J."/>
            <person name="Probst A.J."/>
            <person name="Thomas B.C."/>
            <person name="Singh A."/>
            <person name="Wilkins M.J."/>
            <person name="Karaoz U."/>
            <person name="Brodie E.L."/>
            <person name="Williams K.H."/>
            <person name="Hubbard S.S."/>
            <person name="Banfield J.F."/>
        </authorList>
    </citation>
    <scope>NUCLEOTIDE SEQUENCE [LARGE SCALE GENOMIC DNA]</scope>
</reference>
<dbReference type="AlphaFoldDB" id="A0A1F4Y4Z0"/>
<evidence type="ECO:0000313" key="3">
    <source>
        <dbReference type="EMBL" id="OGC88938.1"/>
    </source>
</evidence>
<dbReference type="PANTHER" id="PTHR45947">
    <property type="entry name" value="SULFOQUINOVOSYL TRANSFERASE SQD2"/>
    <property type="match status" value="1"/>
</dbReference>
<dbReference type="Proteomes" id="UP000176568">
    <property type="component" value="Unassembled WGS sequence"/>
</dbReference>
<dbReference type="InterPro" id="IPR028098">
    <property type="entry name" value="Glyco_trans_4-like_N"/>
</dbReference>
<dbReference type="GO" id="GO:0016757">
    <property type="term" value="F:glycosyltransferase activity"/>
    <property type="evidence" value="ECO:0007669"/>
    <property type="project" value="InterPro"/>
</dbReference>
<protein>
    <recommendedName>
        <fullName evidence="5">Glycosyl transferase family 1 domain-containing protein</fullName>
    </recommendedName>
</protein>
<evidence type="ECO:0008006" key="5">
    <source>
        <dbReference type="Google" id="ProtNLM"/>
    </source>
</evidence>
<dbReference type="InterPro" id="IPR050194">
    <property type="entry name" value="Glycosyltransferase_grp1"/>
</dbReference>
<comment type="caution">
    <text evidence="3">The sequence shown here is derived from an EMBL/GenBank/DDBJ whole genome shotgun (WGS) entry which is preliminary data.</text>
</comment>
<evidence type="ECO:0000313" key="4">
    <source>
        <dbReference type="Proteomes" id="UP000176568"/>
    </source>
</evidence>
<dbReference type="Pfam" id="PF13439">
    <property type="entry name" value="Glyco_transf_4"/>
    <property type="match status" value="1"/>
</dbReference>
<dbReference type="Gene3D" id="3.40.50.2000">
    <property type="entry name" value="Glycogen Phosphorylase B"/>
    <property type="match status" value="2"/>
</dbReference>
<dbReference type="EMBL" id="MEXB01000001">
    <property type="protein sequence ID" value="OGC88938.1"/>
    <property type="molecule type" value="Genomic_DNA"/>
</dbReference>
<gene>
    <name evidence="3" type="ORF">A2419_01075</name>
</gene>